<dbReference type="RefSeq" id="WP_184481327.1">
    <property type="nucleotide sequence ID" value="NZ_JACHIV010000001.1"/>
</dbReference>
<organism evidence="2 3">
    <name type="scientific">Saccharopolyspora gloriosae</name>
    <dbReference type="NCBI Taxonomy" id="455344"/>
    <lineage>
        <taxon>Bacteria</taxon>
        <taxon>Bacillati</taxon>
        <taxon>Actinomycetota</taxon>
        <taxon>Actinomycetes</taxon>
        <taxon>Pseudonocardiales</taxon>
        <taxon>Pseudonocardiaceae</taxon>
        <taxon>Saccharopolyspora</taxon>
    </lineage>
</organism>
<feature type="compositionally biased region" description="Basic and acidic residues" evidence="1">
    <location>
        <begin position="1"/>
        <end position="11"/>
    </location>
</feature>
<protein>
    <submittedName>
        <fullName evidence="2">Uncharacterized protein</fullName>
    </submittedName>
</protein>
<dbReference type="EMBL" id="JACHIV010000001">
    <property type="protein sequence ID" value="MBB5071183.1"/>
    <property type="molecule type" value="Genomic_DNA"/>
</dbReference>
<gene>
    <name evidence="2" type="ORF">BJ969_004271</name>
</gene>
<feature type="region of interest" description="Disordered" evidence="1">
    <location>
        <begin position="1"/>
        <end position="78"/>
    </location>
</feature>
<proteinExistence type="predicted"/>
<name>A0A840NM46_9PSEU</name>
<feature type="compositionally biased region" description="Basic and acidic residues" evidence="1">
    <location>
        <begin position="116"/>
        <end position="125"/>
    </location>
</feature>
<feature type="compositionally biased region" description="Low complexity" evidence="1">
    <location>
        <begin position="93"/>
        <end position="111"/>
    </location>
</feature>
<feature type="compositionally biased region" description="Basic and acidic residues" evidence="1">
    <location>
        <begin position="46"/>
        <end position="72"/>
    </location>
</feature>
<reference evidence="2 3" key="1">
    <citation type="submission" date="2020-08" db="EMBL/GenBank/DDBJ databases">
        <title>Sequencing the genomes of 1000 actinobacteria strains.</title>
        <authorList>
            <person name="Klenk H.-P."/>
        </authorList>
    </citation>
    <scope>NUCLEOTIDE SEQUENCE [LARGE SCALE GENOMIC DNA]</scope>
    <source>
        <strain evidence="2 3">DSM 45582</strain>
    </source>
</reference>
<dbReference type="AlphaFoldDB" id="A0A840NM46"/>
<evidence type="ECO:0000313" key="2">
    <source>
        <dbReference type="EMBL" id="MBB5071183.1"/>
    </source>
</evidence>
<accession>A0A840NM46</accession>
<feature type="region of interest" description="Disordered" evidence="1">
    <location>
        <begin position="93"/>
        <end position="137"/>
    </location>
</feature>
<comment type="caution">
    <text evidence="2">The sequence shown here is derived from an EMBL/GenBank/DDBJ whole genome shotgun (WGS) entry which is preliminary data.</text>
</comment>
<evidence type="ECO:0000256" key="1">
    <source>
        <dbReference type="SAM" id="MobiDB-lite"/>
    </source>
</evidence>
<evidence type="ECO:0000313" key="3">
    <source>
        <dbReference type="Proteomes" id="UP000580474"/>
    </source>
</evidence>
<keyword evidence="3" id="KW-1185">Reference proteome</keyword>
<sequence>MTQGDQRREFADETPTPPMGMSWSGSLLTEGSGPVESERATGPVRLPDERADHRATPGPESEVRGPDAERAPAEQGAMGLAELLAAEDVGRAGPAVLGADPAGDAAGDAGDWPTLQRRERQEPQDRGGALGWMRRRR</sequence>
<dbReference type="Proteomes" id="UP000580474">
    <property type="component" value="Unassembled WGS sequence"/>
</dbReference>